<sequence>MSAVATVVVVSWNRADLLRRCLPALLAQELDQGRTFDVVVVDNGSVDDTSHLLAEEFPSVRVIRSETNLGFAGGNNAALEHVATPFAVLLNNDAVPEPGWLRALLEPFDQPGGSELAASGSKILFLAPWYSLALRAPRFEPGNGDARRLGVQLRRVSVNDVDVTSQVRGAVHAQEAQFRWTEPAGELLIPLAGQAPWRLELQVATEPTRDPVTLDLGTADRRQSVVLHDEATVTVAMVVDAGEPLTHLINNTGGVVFENGWGADRDYLCVDDGRYDTAADLFFACGNGVAFRTSAGREVGWFDDAFFLYYEDVDLSWRLRSRGWRLRYTPGAVIRHEHQATSSQRPGLADFYLERNRLLTLLVNASFGLAARECLLFVCHSAALFLRCGASREERVRRLRVLGSLARSTPRALARRRSVRRHARVFRPDLERLITPHAEWKRRLDRQS</sequence>
<evidence type="ECO:0000256" key="1">
    <source>
        <dbReference type="ARBA" id="ARBA00006739"/>
    </source>
</evidence>
<evidence type="ECO:0000256" key="3">
    <source>
        <dbReference type="ARBA" id="ARBA00022679"/>
    </source>
</evidence>
<dbReference type="AlphaFoldDB" id="A0A538U304"/>
<dbReference type="InterPro" id="IPR029044">
    <property type="entry name" value="Nucleotide-diphossugar_trans"/>
</dbReference>
<evidence type="ECO:0000313" key="6">
    <source>
        <dbReference type="EMBL" id="TMQ70262.1"/>
    </source>
</evidence>
<dbReference type="Pfam" id="PF13632">
    <property type="entry name" value="Glyco_trans_2_3"/>
    <property type="match status" value="1"/>
</dbReference>
<dbReference type="Pfam" id="PF00535">
    <property type="entry name" value="Glycos_transf_2"/>
    <property type="match status" value="1"/>
</dbReference>
<keyword evidence="3 6" id="KW-0808">Transferase</keyword>
<dbReference type="EMBL" id="VBPB01000239">
    <property type="protein sequence ID" value="TMQ70262.1"/>
    <property type="molecule type" value="Genomic_DNA"/>
</dbReference>
<proteinExistence type="inferred from homology"/>
<accession>A0A538U304</accession>
<name>A0A538U304_UNCEI</name>
<organism evidence="6 7">
    <name type="scientific">Eiseniibacteriota bacterium</name>
    <dbReference type="NCBI Taxonomy" id="2212470"/>
    <lineage>
        <taxon>Bacteria</taxon>
        <taxon>Candidatus Eiseniibacteriota</taxon>
    </lineage>
</organism>
<evidence type="ECO:0000256" key="2">
    <source>
        <dbReference type="ARBA" id="ARBA00022676"/>
    </source>
</evidence>
<dbReference type="SUPFAM" id="SSF53448">
    <property type="entry name" value="Nucleotide-diphospho-sugar transferases"/>
    <property type="match status" value="1"/>
</dbReference>
<evidence type="ECO:0000259" key="4">
    <source>
        <dbReference type="Pfam" id="PF00535"/>
    </source>
</evidence>
<evidence type="ECO:0000259" key="5">
    <source>
        <dbReference type="Pfam" id="PF13632"/>
    </source>
</evidence>
<feature type="domain" description="Glycosyltransferase 2-like" evidence="5">
    <location>
        <begin position="279"/>
        <end position="348"/>
    </location>
</feature>
<protein>
    <submittedName>
        <fullName evidence="6">Glycosyltransferase</fullName>
    </submittedName>
</protein>
<reference evidence="6 7" key="1">
    <citation type="journal article" date="2019" name="Nat. Microbiol.">
        <title>Mediterranean grassland soil C-N compound turnover is dependent on rainfall and depth, and is mediated by genomically divergent microorganisms.</title>
        <authorList>
            <person name="Diamond S."/>
            <person name="Andeer P.F."/>
            <person name="Li Z."/>
            <person name="Crits-Christoph A."/>
            <person name="Burstein D."/>
            <person name="Anantharaman K."/>
            <person name="Lane K.R."/>
            <person name="Thomas B.C."/>
            <person name="Pan C."/>
            <person name="Northen T.R."/>
            <person name="Banfield J.F."/>
        </authorList>
    </citation>
    <scope>NUCLEOTIDE SEQUENCE [LARGE SCALE GENOMIC DNA]</scope>
    <source>
        <strain evidence="6">WS_11</strain>
    </source>
</reference>
<evidence type="ECO:0000313" key="7">
    <source>
        <dbReference type="Proteomes" id="UP000319771"/>
    </source>
</evidence>
<dbReference type="Gene3D" id="3.90.550.10">
    <property type="entry name" value="Spore Coat Polysaccharide Biosynthesis Protein SpsA, Chain A"/>
    <property type="match status" value="2"/>
</dbReference>
<gene>
    <name evidence="6" type="ORF">E6K81_13045</name>
</gene>
<comment type="caution">
    <text evidence="6">The sequence shown here is derived from an EMBL/GenBank/DDBJ whole genome shotgun (WGS) entry which is preliminary data.</text>
</comment>
<feature type="domain" description="Glycosyltransferase 2-like" evidence="4">
    <location>
        <begin position="6"/>
        <end position="112"/>
    </location>
</feature>
<dbReference type="InterPro" id="IPR001173">
    <property type="entry name" value="Glyco_trans_2-like"/>
</dbReference>
<dbReference type="PANTHER" id="PTHR43179">
    <property type="entry name" value="RHAMNOSYLTRANSFERASE WBBL"/>
    <property type="match status" value="1"/>
</dbReference>
<keyword evidence="2" id="KW-0328">Glycosyltransferase</keyword>
<dbReference type="PANTHER" id="PTHR43179:SF12">
    <property type="entry name" value="GALACTOFURANOSYLTRANSFERASE GLFT2"/>
    <property type="match status" value="1"/>
</dbReference>
<dbReference type="GO" id="GO:0016757">
    <property type="term" value="F:glycosyltransferase activity"/>
    <property type="evidence" value="ECO:0007669"/>
    <property type="project" value="UniProtKB-KW"/>
</dbReference>
<dbReference type="Proteomes" id="UP000319771">
    <property type="component" value="Unassembled WGS sequence"/>
</dbReference>
<comment type="similarity">
    <text evidence="1">Belongs to the glycosyltransferase 2 family.</text>
</comment>